<feature type="domain" description="Glycosyltransferase subfamily 4-like N-terminal" evidence="2">
    <location>
        <begin position="16"/>
        <end position="174"/>
    </location>
</feature>
<name>A0ABP3H8A4_9ALTE</name>
<dbReference type="Pfam" id="PF13439">
    <property type="entry name" value="Glyco_transf_4"/>
    <property type="match status" value="1"/>
</dbReference>
<accession>A0ABP3H8A4</accession>
<dbReference type="SUPFAM" id="SSF53756">
    <property type="entry name" value="UDP-Glycosyltransferase/glycogen phosphorylase"/>
    <property type="match status" value="1"/>
</dbReference>
<feature type="domain" description="Glycosyl transferase family 1" evidence="1">
    <location>
        <begin position="192"/>
        <end position="329"/>
    </location>
</feature>
<dbReference type="PANTHER" id="PTHR12526:SF636">
    <property type="entry name" value="BLL3647 PROTEIN"/>
    <property type="match status" value="1"/>
</dbReference>
<dbReference type="EMBL" id="BAAAEI010000020">
    <property type="protein sequence ID" value="GAA0364408.1"/>
    <property type="molecule type" value="Genomic_DNA"/>
</dbReference>
<dbReference type="InterPro" id="IPR028098">
    <property type="entry name" value="Glyco_trans_4-like_N"/>
</dbReference>
<gene>
    <name evidence="3" type="ORF">GCM10009092_30950</name>
</gene>
<dbReference type="CDD" id="cd03811">
    <property type="entry name" value="GT4_GT28_WabH-like"/>
    <property type="match status" value="1"/>
</dbReference>
<dbReference type="RefSeq" id="WP_343846144.1">
    <property type="nucleotide sequence ID" value="NZ_BAAAEI010000020.1"/>
</dbReference>
<evidence type="ECO:0000313" key="4">
    <source>
        <dbReference type="Proteomes" id="UP001501757"/>
    </source>
</evidence>
<dbReference type="PANTHER" id="PTHR12526">
    <property type="entry name" value="GLYCOSYLTRANSFERASE"/>
    <property type="match status" value="1"/>
</dbReference>
<dbReference type="Gene3D" id="3.40.50.2000">
    <property type="entry name" value="Glycogen Phosphorylase B"/>
    <property type="match status" value="2"/>
</dbReference>
<dbReference type="Pfam" id="PF00534">
    <property type="entry name" value="Glycos_transf_1"/>
    <property type="match status" value="1"/>
</dbReference>
<organism evidence="3 4">
    <name type="scientific">Bowmanella denitrificans</name>
    <dbReference type="NCBI Taxonomy" id="366582"/>
    <lineage>
        <taxon>Bacteria</taxon>
        <taxon>Pseudomonadati</taxon>
        <taxon>Pseudomonadota</taxon>
        <taxon>Gammaproteobacteria</taxon>
        <taxon>Alteromonadales</taxon>
        <taxon>Alteromonadaceae</taxon>
        <taxon>Bowmanella</taxon>
    </lineage>
</organism>
<reference evidence="4" key="1">
    <citation type="journal article" date="2019" name="Int. J. Syst. Evol. Microbiol.">
        <title>The Global Catalogue of Microorganisms (GCM) 10K type strain sequencing project: providing services to taxonomists for standard genome sequencing and annotation.</title>
        <authorList>
            <consortium name="The Broad Institute Genomics Platform"/>
            <consortium name="The Broad Institute Genome Sequencing Center for Infectious Disease"/>
            <person name="Wu L."/>
            <person name="Ma J."/>
        </authorList>
    </citation>
    <scope>NUCLEOTIDE SEQUENCE [LARGE SCALE GENOMIC DNA]</scope>
    <source>
        <strain evidence="4">JCM 13378</strain>
    </source>
</reference>
<dbReference type="Proteomes" id="UP001501757">
    <property type="component" value="Unassembled WGS sequence"/>
</dbReference>
<sequence>MASRVMFLHKFFFAGGGIERVSQNLARGLQAQGDRCSFYVWHTQGDAAPGYQCLARQFAASSPNQSASLLTRLAQLRRHIQRQRVDVLIAATEKANMLAFLCKLWMPSVRVIFTRHSAFDTREQRLPVWVVKLLYNLYALQRGTIVAVSKTLREQLRSAVLFGASRIQYVPNAVISDELFSLAEHATTPLPDGAYFCAVGRLVEEKGFDLLLQAYAIALHRQPALPELVIVGSGELDCALKQLANQLGLAQKVRFTGFVSNPYGLMRHASAFILSSRHEGMPTVMIEAMALGCNVIAFDCPTGPAELLNQPGSGTLVNAGDIEALADALVTNQATSVQDDSVVHQFHQSQVAQTYRQFFQEQVWRE</sequence>
<evidence type="ECO:0008006" key="5">
    <source>
        <dbReference type="Google" id="ProtNLM"/>
    </source>
</evidence>
<proteinExistence type="predicted"/>
<keyword evidence="4" id="KW-1185">Reference proteome</keyword>
<evidence type="ECO:0000259" key="2">
    <source>
        <dbReference type="Pfam" id="PF13439"/>
    </source>
</evidence>
<dbReference type="InterPro" id="IPR001296">
    <property type="entry name" value="Glyco_trans_1"/>
</dbReference>
<evidence type="ECO:0000259" key="1">
    <source>
        <dbReference type="Pfam" id="PF00534"/>
    </source>
</evidence>
<comment type="caution">
    <text evidence="3">The sequence shown here is derived from an EMBL/GenBank/DDBJ whole genome shotgun (WGS) entry which is preliminary data.</text>
</comment>
<evidence type="ECO:0000313" key="3">
    <source>
        <dbReference type="EMBL" id="GAA0364408.1"/>
    </source>
</evidence>
<protein>
    <recommendedName>
        <fullName evidence="5">Glycosyltransferase</fullName>
    </recommendedName>
</protein>